<dbReference type="Gene3D" id="1.10.510.10">
    <property type="entry name" value="Transferase(Phosphotransferase) domain 1"/>
    <property type="match status" value="1"/>
</dbReference>
<keyword evidence="5 10" id="KW-0547">Nucleotide-binding</keyword>
<evidence type="ECO:0000313" key="15">
    <source>
        <dbReference type="Proteomes" id="UP001515480"/>
    </source>
</evidence>
<dbReference type="InterPro" id="IPR008271">
    <property type="entry name" value="Ser/Thr_kinase_AS"/>
</dbReference>
<dbReference type="PROSITE" id="PS00107">
    <property type="entry name" value="PROTEIN_KINASE_ATP"/>
    <property type="match status" value="1"/>
</dbReference>
<dbReference type="PROSITE" id="PS50011">
    <property type="entry name" value="PROTEIN_KINASE_DOM"/>
    <property type="match status" value="1"/>
</dbReference>
<feature type="compositionally biased region" description="Pro residues" evidence="12">
    <location>
        <begin position="319"/>
        <end position="333"/>
    </location>
</feature>
<dbReference type="EC" id="2.7.11.1" evidence="2"/>
<dbReference type="SMART" id="SM00220">
    <property type="entry name" value="S_TKc"/>
    <property type="match status" value="1"/>
</dbReference>
<evidence type="ECO:0000256" key="6">
    <source>
        <dbReference type="ARBA" id="ARBA00022777"/>
    </source>
</evidence>
<feature type="compositionally biased region" description="Low complexity" evidence="12">
    <location>
        <begin position="350"/>
        <end position="362"/>
    </location>
</feature>
<feature type="compositionally biased region" description="Low complexity" evidence="12">
    <location>
        <begin position="308"/>
        <end position="318"/>
    </location>
</feature>
<gene>
    <name evidence="14" type="ORF">AB1Y20_021123</name>
</gene>
<feature type="binding site" evidence="10">
    <location>
        <position position="34"/>
    </location>
    <ligand>
        <name>ATP</name>
        <dbReference type="ChEBI" id="CHEBI:30616"/>
    </ligand>
</feature>
<comment type="caution">
    <text evidence="14">The sequence shown here is derived from an EMBL/GenBank/DDBJ whole genome shotgun (WGS) entry which is preliminary data.</text>
</comment>
<dbReference type="GO" id="GO:0005524">
    <property type="term" value="F:ATP binding"/>
    <property type="evidence" value="ECO:0007669"/>
    <property type="project" value="UniProtKB-UniRule"/>
</dbReference>
<dbReference type="PANTHER" id="PTHR44899">
    <property type="entry name" value="CAMK FAMILY PROTEIN KINASE"/>
    <property type="match status" value="1"/>
</dbReference>
<keyword evidence="6" id="KW-0418">Kinase</keyword>
<evidence type="ECO:0000256" key="4">
    <source>
        <dbReference type="ARBA" id="ARBA00022679"/>
    </source>
</evidence>
<feature type="domain" description="Protein kinase" evidence="13">
    <location>
        <begin position="4"/>
        <end position="260"/>
    </location>
</feature>
<evidence type="ECO:0000313" key="14">
    <source>
        <dbReference type="EMBL" id="KAL1521461.1"/>
    </source>
</evidence>
<evidence type="ECO:0000256" key="8">
    <source>
        <dbReference type="ARBA" id="ARBA00047899"/>
    </source>
</evidence>
<evidence type="ECO:0000259" key="13">
    <source>
        <dbReference type="PROSITE" id="PS50011"/>
    </source>
</evidence>
<feature type="region of interest" description="Disordered" evidence="12">
    <location>
        <begin position="292"/>
        <end position="420"/>
    </location>
</feature>
<comment type="similarity">
    <text evidence="1">Belongs to the protein kinase superfamily. NEK Ser/Thr protein kinase family. NIMA subfamily.</text>
</comment>
<evidence type="ECO:0000256" key="1">
    <source>
        <dbReference type="ARBA" id="ARBA00010886"/>
    </source>
</evidence>
<dbReference type="InterPro" id="IPR000719">
    <property type="entry name" value="Prot_kinase_dom"/>
</dbReference>
<dbReference type="EMBL" id="JBGBPQ010000007">
    <property type="protein sequence ID" value="KAL1521461.1"/>
    <property type="molecule type" value="Genomic_DNA"/>
</dbReference>
<keyword evidence="3 11" id="KW-0723">Serine/threonine-protein kinase</keyword>
<dbReference type="GO" id="GO:0004674">
    <property type="term" value="F:protein serine/threonine kinase activity"/>
    <property type="evidence" value="ECO:0007669"/>
    <property type="project" value="UniProtKB-KW"/>
</dbReference>
<dbReference type="FunFam" id="3.30.200.20:FF:000097">
    <property type="entry name" value="Probable serine/threonine-protein kinase nek1"/>
    <property type="match status" value="1"/>
</dbReference>
<dbReference type="FunFam" id="1.10.510.10:FF:000571">
    <property type="entry name" value="Maternal embryonic leucine zipper kinase"/>
    <property type="match status" value="1"/>
</dbReference>
<feature type="compositionally biased region" description="Pro residues" evidence="12">
    <location>
        <begin position="297"/>
        <end position="307"/>
    </location>
</feature>
<evidence type="ECO:0000256" key="5">
    <source>
        <dbReference type="ARBA" id="ARBA00022741"/>
    </source>
</evidence>
<keyword evidence="4" id="KW-0808">Transferase</keyword>
<accession>A0AB34JL50</accession>
<dbReference type="Gene3D" id="3.30.200.20">
    <property type="entry name" value="Phosphorylase Kinase, domain 1"/>
    <property type="match status" value="1"/>
</dbReference>
<dbReference type="InterPro" id="IPR017441">
    <property type="entry name" value="Protein_kinase_ATP_BS"/>
</dbReference>
<name>A0AB34JL50_PRYPA</name>
<dbReference type="CDD" id="cd08215">
    <property type="entry name" value="STKc_Nek"/>
    <property type="match status" value="1"/>
</dbReference>
<dbReference type="Proteomes" id="UP001515480">
    <property type="component" value="Unassembled WGS sequence"/>
</dbReference>
<evidence type="ECO:0000256" key="9">
    <source>
        <dbReference type="ARBA" id="ARBA00048679"/>
    </source>
</evidence>
<dbReference type="Pfam" id="PF00069">
    <property type="entry name" value="Pkinase"/>
    <property type="match status" value="1"/>
</dbReference>
<comment type="catalytic activity">
    <reaction evidence="9">
        <text>L-seryl-[protein] + ATP = O-phospho-L-seryl-[protein] + ADP + H(+)</text>
        <dbReference type="Rhea" id="RHEA:17989"/>
        <dbReference type="Rhea" id="RHEA-COMP:9863"/>
        <dbReference type="Rhea" id="RHEA-COMP:11604"/>
        <dbReference type="ChEBI" id="CHEBI:15378"/>
        <dbReference type="ChEBI" id="CHEBI:29999"/>
        <dbReference type="ChEBI" id="CHEBI:30616"/>
        <dbReference type="ChEBI" id="CHEBI:83421"/>
        <dbReference type="ChEBI" id="CHEBI:456216"/>
        <dbReference type="EC" id="2.7.11.1"/>
    </reaction>
</comment>
<feature type="compositionally biased region" description="Basic and acidic residues" evidence="12">
    <location>
        <begin position="374"/>
        <end position="386"/>
    </location>
</feature>
<dbReference type="InterPro" id="IPR011009">
    <property type="entry name" value="Kinase-like_dom_sf"/>
</dbReference>
<dbReference type="AlphaFoldDB" id="A0AB34JL50"/>
<evidence type="ECO:0000256" key="12">
    <source>
        <dbReference type="SAM" id="MobiDB-lite"/>
    </source>
</evidence>
<dbReference type="PROSITE" id="PS00108">
    <property type="entry name" value="PROTEIN_KINASE_ST"/>
    <property type="match status" value="1"/>
</dbReference>
<keyword evidence="15" id="KW-1185">Reference proteome</keyword>
<comment type="catalytic activity">
    <reaction evidence="8">
        <text>L-threonyl-[protein] + ATP = O-phospho-L-threonyl-[protein] + ADP + H(+)</text>
        <dbReference type="Rhea" id="RHEA:46608"/>
        <dbReference type="Rhea" id="RHEA-COMP:11060"/>
        <dbReference type="Rhea" id="RHEA-COMP:11605"/>
        <dbReference type="ChEBI" id="CHEBI:15378"/>
        <dbReference type="ChEBI" id="CHEBI:30013"/>
        <dbReference type="ChEBI" id="CHEBI:30616"/>
        <dbReference type="ChEBI" id="CHEBI:61977"/>
        <dbReference type="ChEBI" id="CHEBI:456216"/>
        <dbReference type="EC" id="2.7.11.1"/>
    </reaction>
</comment>
<dbReference type="SUPFAM" id="SSF56112">
    <property type="entry name" value="Protein kinase-like (PK-like)"/>
    <property type="match status" value="1"/>
</dbReference>
<evidence type="ECO:0000256" key="11">
    <source>
        <dbReference type="RuleBase" id="RU000304"/>
    </source>
</evidence>
<organism evidence="14 15">
    <name type="scientific">Prymnesium parvum</name>
    <name type="common">Toxic golden alga</name>
    <dbReference type="NCBI Taxonomy" id="97485"/>
    <lineage>
        <taxon>Eukaryota</taxon>
        <taxon>Haptista</taxon>
        <taxon>Haptophyta</taxon>
        <taxon>Prymnesiophyceae</taxon>
        <taxon>Prymnesiales</taxon>
        <taxon>Prymnesiaceae</taxon>
        <taxon>Prymnesium</taxon>
    </lineage>
</organism>
<evidence type="ECO:0000256" key="10">
    <source>
        <dbReference type="PROSITE-ProRule" id="PRU10141"/>
    </source>
</evidence>
<protein>
    <recommendedName>
        <fullName evidence="2">non-specific serine/threonine protein kinase</fullName>
        <ecNumber evidence="2">2.7.11.1</ecNumber>
    </recommendedName>
</protein>
<dbReference type="PANTHER" id="PTHR44899:SF3">
    <property type="entry name" value="SERINE_THREONINE-PROTEIN KINASE NEK1"/>
    <property type="match status" value="1"/>
</dbReference>
<dbReference type="InterPro" id="IPR051131">
    <property type="entry name" value="NEK_Ser/Thr_kinase_NIMA"/>
</dbReference>
<proteinExistence type="inferred from homology"/>
<evidence type="ECO:0000256" key="2">
    <source>
        <dbReference type="ARBA" id="ARBA00012513"/>
    </source>
</evidence>
<reference evidence="14 15" key="1">
    <citation type="journal article" date="2024" name="Science">
        <title>Giant polyketide synthase enzymes in the biosynthesis of giant marine polyether toxins.</title>
        <authorList>
            <person name="Fallon T.R."/>
            <person name="Shende V.V."/>
            <person name="Wierzbicki I.H."/>
            <person name="Pendleton A.L."/>
            <person name="Watervoot N.F."/>
            <person name="Auber R.P."/>
            <person name="Gonzalez D.J."/>
            <person name="Wisecaver J.H."/>
            <person name="Moore B.S."/>
        </authorList>
    </citation>
    <scope>NUCLEOTIDE SEQUENCE [LARGE SCALE GENOMIC DNA]</scope>
    <source>
        <strain evidence="14 15">12B1</strain>
    </source>
</reference>
<evidence type="ECO:0000256" key="3">
    <source>
        <dbReference type="ARBA" id="ARBA00022527"/>
    </source>
</evidence>
<keyword evidence="7 10" id="KW-0067">ATP-binding</keyword>
<sequence>MHKYKRVRQIGKGAFGAAVLVCDVKRPKDQYVVKHVDVSRMKPDDREAAMKEVRLLASFQHPHIIQYRDSFVEGGTLHIVMDYAECGDVHGLLKARGGELLPEEQVLEYFVQLCLAMEHVHSKRVLHRDLKPQNLFLTNHKRTLKLGDFGIARTLASSMELAQTTCGTPYYMSPEICENKPYDAKSDVWSMGCLLYELASLKCPFDASNMMSLVKKIMRGWYPPLPAPCSAGLSNLVESCLNKRHTARPSAKELLAVPLLRPIVERYTAEMHPAPSEPSPSAKQEAPLLLSRASSGLPPPTSSPSPASPDARARLSPLPDKPSPPPAAPPPPLAAELKPEAKSPPPPPLASAAAGHEGAARPARPRRLPQLDQGRPRAPREAREARGGAPPTPPADGRRHTPPALPTQPPFERLGGDGGAALQRRQRALLDAREDLVRQRRVEEGRLRRLRA</sequence>
<evidence type="ECO:0000256" key="7">
    <source>
        <dbReference type="ARBA" id="ARBA00022840"/>
    </source>
</evidence>